<dbReference type="CDD" id="cd02228">
    <property type="entry name" value="cupin_EutQ"/>
    <property type="match status" value="1"/>
</dbReference>
<accession>A0A1I5NK60</accession>
<protein>
    <submittedName>
        <fullName evidence="2">Ethanolamine utilisation protein EutQ</fullName>
    </submittedName>
</protein>
<evidence type="ECO:0000313" key="3">
    <source>
        <dbReference type="Proteomes" id="UP000182692"/>
    </source>
</evidence>
<proteinExistence type="predicted"/>
<dbReference type="SUPFAM" id="SSF51182">
    <property type="entry name" value="RmlC-like cupins"/>
    <property type="match status" value="1"/>
</dbReference>
<keyword evidence="1" id="KW-0732">Signal</keyword>
<name>A0A1I5NK60_9GAMM</name>
<evidence type="ECO:0000313" key="2">
    <source>
        <dbReference type="EMBL" id="SFP22102.1"/>
    </source>
</evidence>
<dbReference type="PANTHER" id="PTHR36169:SF1">
    <property type="entry name" value="ACETATE KINASE EUTQ"/>
    <property type="match status" value="1"/>
</dbReference>
<sequence length="143" mass="15556">MMKLKLVTLLCLCVSSTFVFSHGVQVSADSKNLQIFKNVPSMSIASMNEPGVNAYFEDIVASSSPSAPIACGIFKIEKGNPLVYTYDYDDSKIILDGHIYFSDGTQKVKGEVGDVLFFPKGSTITFSTDDEGLAFACGQRKLF</sequence>
<gene>
    <name evidence="2" type="ORF">SAMN03084138_01621</name>
</gene>
<dbReference type="Gene3D" id="2.60.120.10">
    <property type="entry name" value="Jelly Rolls"/>
    <property type="match status" value="1"/>
</dbReference>
<feature type="chain" id="PRO_5010275035" evidence="1">
    <location>
        <begin position="22"/>
        <end position="143"/>
    </location>
</feature>
<dbReference type="Pfam" id="PF06249">
    <property type="entry name" value="EutQ"/>
    <property type="match status" value="1"/>
</dbReference>
<dbReference type="RefSeq" id="WP_017012019.1">
    <property type="nucleotide sequence ID" value="NZ_FOWR01000010.1"/>
</dbReference>
<organism evidence="2 3">
    <name type="scientific">Enterovibrio norvegicus DSM 15893</name>
    <dbReference type="NCBI Taxonomy" id="1121869"/>
    <lineage>
        <taxon>Bacteria</taxon>
        <taxon>Pseudomonadati</taxon>
        <taxon>Pseudomonadota</taxon>
        <taxon>Gammaproteobacteria</taxon>
        <taxon>Vibrionales</taxon>
        <taxon>Vibrionaceae</taxon>
        <taxon>Enterovibrio</taxon>
    </lineage>
</organism>
<dbReference type="InterPro" id="IPR010424">
    <property type="entry name" value="EutQ"/>
</dbReference>
<dbReference type="STRING" id="1121869.SAMN03084138_01621"/>
<dbReference type="InterPro" id="IPR011051">
    <property type="entry name" value="RmlC_Cupin_sf"/>
</dbReference>
<dbReference type="AlphaFoldDB" id="A0A1I5NK60"/>
<dbReference type="EMBL" id="FOWR01000010">
    <property type="protein sequence ID" value="SFP22102.1"/>
    <property type="molecule type" value="Genomic_DNA"/>
</dbReference>
<dbReference type="InterPro" id="IPR014710">
    <property type="entry name" value="RmlC-like_jellyroll"/>
</dbReference>
<reference evidence="2 3" key="1">
    <citation type="submission" date="2016-10" db="EMBL/GenBank/DDBJ databases">
        <authorList>
            <person name="de Groot N.N."/>
        </authorList>
    </citation>
    <scope>NUCLEOTIDE SEQUENCE [LARGE SCALE GENOMIC DNA]</scope>
    <source>
        <strain evidence="2 3">DSM 15893</strain>
    </source>
</reference>
<dbReference type="OrthoDB" id="3828611at2"/>
<dbReference type="Proteomes" id="UP000182692">
    <property type="component" value="Unassembled WGS sequence"/>
</dbReference>
<dbReference type="GeneID" id="35871712"/>
<feature type="signal peptide" evidence="1">
    <location>
        <begin position="1"/>
        <end position="21"/>
    </location>
</feature>
<dbReference type="PANTHER" id="PTHR36169">
    <property type="entry name" value="ETHANOLAMINE UTILIZATION PROTEIN EUTQ"/>
    <property type="match status" value="1"/>
</dbReference>
<evidence type="ECO:0000256" key="1">
    <source>
        <dbReference type="SAM" id="SignalP"/>
    </source>
</evidence>